<dbReference type="Proteomes" id="UP000239735">
    <property type="component" value="Unassembled WGS sequence"/>
</dbReference>
<dbReference type="InterPro" id="IPR043130">
    <property type="entry name" value="CDP-OH_PTrfase_TM_dom"/>
</dbReference>
<keyword evidence="1" id="KW-1133">Transmembrane helix</keyword>
<dbReference type="EMBL" id="OKRB01000085">
    <property type="protein sequence ID" value="SPE20176.1"/>
    <property type="molecule type" value="Genomic_DNA"/>
</dbReference>
<organism evidence="2 3">
    <name type="scientific">Candidatus Sulfuritelmatomonas gaucii</name>
    <dbReference type="NCBI Taxonomy" id="2043161"/>
    <lineage>
        <taxon>Bacteria</taxon>
        <taxon>Pseudomonadati</taxon>
        <taxon>Acidobacteriota</taxon>
        <taxon>Terriglobia</taxon>
        <taxon>Terriglobales</taxon>
        <taxon>Acidobacteriaceae</taxon>
        <taxon>Candidatus Sulfuritelmatomonas</taxon>
    </lineage>
</organism>
<gene>
    <name evidence="2" type="ORF">SBA5_290030</name>
</gene>
<dbReference type="AlphaFoldDB" id="A0A2N9LA80"/>
<keyword evidence="1" id="KW-0812">Transmembrane</keyword>
<dbReference type="GO" id="GO:0016780">
    <property type="term" value="F:phosphotransferase activity, for other substituted phosphate groups"/>
    <property type="evidence" value="ECO:0007669"/>
    <property type="project" value="InterPro"/>
</dbReference>
<dbReference type="InterPro" id="IPR000462">
    <property type="entry name" value="CDP-OH_P_trans"/>
</dbReference>
<evidence type="ECO:0000313" key="2">
    <source>
        <dbReference type="EMBL" id="SPE20176.1"/>
    </source>
</evidence>
<dbReference type="GO" id="GO:0016020">
    <property type="term" value="C:membrane"/>
    <property type="evidence" value="ECO:0007669"/>
    <property type="project" value="InterPro"/>
</dbReference>
<reference evidence="3" key="1">
    <citation type="submission" date="2018-02" db="EMBL/GenBank/DDBJ databases">
        <authorList>
            <person name="Hausmann B."/>
        </authorList>
    </citation>
    <scope>NUCLEOTIDE SEQUENCE [LARGE SCALE GENOMIC DNA]</scope>
    <source>
        <strain evidence="3">Peat soil MAG SbA5</strain>
    </source>
</reference>
<feature type="transmembrane region" description="Helical" evidence="1">
    <location>
        <begin position="119"/>
        <end position="150"/>
    </location>
</feature>
<evidence type="ECO:0000256" key="1">
    <source>
        <dbReference type="SAM" id="Phobius"/>
    </source>
</evidence>
<protein>
    <submittedName>
        <fullName evidence="2">CDP-alcohol phosphatidyltransferase</fullName>
    </submittedName>
</protein>
<feature type="transmembrane region" description="Helical" evidence="1">
    <location>
        <begin position="77"/>
        <end position="98"/>
    </location>
</feature>
<sequence length="236" mass="25853">MEAEMGTPMVATNQSENFQNARRVNQALTARLEKRALQWMAVRAPNWVSSDQLTALGFGAQIGAGIFYALTRFDRRALLLVILFLGLNWLGDSLDGTLARVRRQERPRYGFYVDHMVDILGAVALMCGLGCSGLLHWPVAMAMLIAFLILSGESYLATYTLGRFELSQGLFGPTEIRILLAIGNLAVLRSPYSTVFGHKFLLFDLGGAIAAAGMGAMALAVAARHTAQLYRDEPLR</sequence>
<dbReference type="GO" id="GO:0008654">
    <property type="term" value="P:phospholipid biosynthetic process"/>
    <property type="evidence" value="ECO:0007669"/>
    <property type="project" value="InterPro"/>
</dbReference>
<accession>A0A2N9LA80</accession>
<dbReference type="Pfam" id="PF01066">
    <property type="entry name" value="CDP-OH_P_transf"/>
    <property type="match status" value="1"/>
</dbReference>
<dbReference type="Gene3D" id="1.20.120.1760">
    <property type="match status" value="1"/>
</dbReference>
<proteinExistence type="predicted"/>
<evidence type="ECO:0000313" key="3">
    <source>
        <dbReference type="Proteomes" id="UP000239735"/>
    </source>
</evidence>
<feature type="transmembrane region" description="Helical" evidence="1">
    <location>
        <begin position="200"/>
        <end position="223"/>
    </location>
</feature>
<name>A0A2N9LA80_9BACT</name>
<feature type="transmembrane region" description="Helical" evidence="1">
    <location>
        <begin position="53"/>
        <end position="71"/>
    </location>
</feature>
<keyword evidence="2" id="KW-0808">Transferase</keyword>
<keyword evidence="1" id="KW-0472">Membrane</keyword>